<feature type="domain" description="HTH araC/xylS-type" evidence="5">
    <location>
        <begin position="174"/>
        <end position="275"/>
    </location>
</feature>
<dbReference type="SUPFAM" id="SSF51182">
    <property type="entry name" value="RmlC-like cupins"/>
    <property type="match status" value="1"/>
</dbReference>
<keyword evidence="2" id="KW-0805">Transcription regulation</keyword>
<name>A0A561Q7U9_9HYPH</name>
<dbReference type="SMART" id="SM00342">
    <property type="entry name" value="HTH_ARAC"/>
    <property type="match status" value="1"/>
</dbReference>
<keyword evidence="4" id="KW-0804">Transcription</keyword>
<dbReference type="CDD" id="cd06124">
    <property type="entry name" value="cupin_NimR-like_N"/>
    <property type="match status" value="1"/>
</dbReference>
<dbReference type="RefSeq" id="WP_145643108.1">
    <property type="nucleotide sequence ID" value="NZ_VIWP01000014.1"/>
</dbReference>
<dbReference type="FunFam" id="1.10.10.60:FF:000132">
    <property type="entry name" value="AraC family transcriptional regulator"/>
    <property type="match status" value="1"/>
</dbReference>
<evidence type="ECO:0000259" key="5">
    <source>
        <dbReference type="PROSITE" id="PS01124"/>
    </source>
</evidence>
<evidence type="ECO:0000313" key="6">
    <source>
        <dbReference type="EMBL" id="TWF46464.1"/>
    </source>
</evidence>
<dbReference type="Gene3D" id="1.10.10.60">
    <property type="entry name" value="Homeodomain-like"/>
    <property type="match status" value="1"/>
</dbReference>
<evidence type="ECO:0000256" key="3">
    <source>
        <dbReference type="ARBA" id="ARBA00023125"/>
    </source>
</evidence>
<evidence type="ECO:0000256" key="4">
    <source>
        <dbReference type="ARBA" id="ARBA00023163"/>
    </source>
</evidence>
<comment type="caution">
    <text evidence="6">The sequence shown here is derived from an EMBL/GenBank/DDBJ whole genome shotgun (WGS) entry which is preliminary data.</text>
</comment>
<dbReference type="Gene3D" id="2.60.120.10">
    <property type="entry name" value="Jelly Rolls"/>
    <property type="match status" value="1"/>
</dbReference>
<dbReference type="GO" id="GO:0003700">
    <property type="term" value="F:DNA-binding transcription factor activity"/>
    <property type="evidence" value="ECO:0007669"/>
    <property type="project" value="InterPro"/>
</dbReference>
<evidence type="ECO:0000256" key="1">
    <source>
        <dbReference type="ARBA" id="ARBA00022491"/>
    </source>
</evidence>
<accession>A0A561Q7U9</accession>
<keyword evidence="3" id="KW-0238">DNA-binding</keyword>
<dbReference type="PANTHER" id="PTHR11019:SF159">
    <property type="entry name" value="TRANSCRIPTIONAL REGULATOR-RELATED"/>
    <property type="match status" value="1"/>
</dbReference>
<dbReference type="PROSITE" id="PS01124">
    <property type="entry name" value="HTH_ARAC_FAMILY_2"/>
    <property type="match status" value="1"/>
</dbReference>
<sequence>MDRIEQIVKLSAVSARPMLRSLNELHSSEDPVFAHEAHFPASRQGKMHSHARAQLVCATTTVVEVVTRDRRWTLQPGHAAWLPSGIGHSVAALEDAVFRSLYIRSDIASRFSRQAAAFDLSPLLAGILPRLLEIYDGSGDRCIYPHLAALTFDEIARAEPLRDIVSPRVPAPRDRRLKLICDALAEQPADRRTLEEWGKAAGASGRTLERLFREETGMNFNAWRQACRIAAAIPRLERGTPVQLVAWEVGYDSPSAFAAIFRRVTGMNPTGVTSRH</sequence>
<dbReference type="InterPro" id="IPR003313">
    <property type="entry name" value="AraC-bd"/>
</dbReference>
<dbReference type="GO" id="GO:0043565">
    <property type="term" value="F:sequence-specific DNA binding"/>
    <property type="evidence" value="ECO:0007669"/>
    <property type="project" value="InterPro"/>
</dbReference>
<dbReference type="InterPro" id="IPR011051">
    <property type="entry name" value="RmlC_Cupin_sf"/>
</dbReference>
<dbReference type="InterPro" id="IPR009057">
    <property type="entry name" value="Homeodomain-like_sf"/>
</dbReference>
<reference evidence="6 7" key="1">
    <citation type="submission" date="2019-06" db="EMBL/GenBank/DDBJ databases">
        <title>Sorghum-associated microbial communities from plants grown in Nebraska, USA.</title>
        <authorList>
            <person name="Schachtman D."/>
        </authorList>
    </citation>
    <scope>NUCLEOTIDE SEQUENCE [LARGE SCALE GENOMIC DNA]</scope>
    <source>
        <strain evidence="6 7">1225</strain>
    </source>
</reference>
<dbReference type="OrthoDB" id="9804543at2"/>
<protein>
    <submittedName>
        <fullName evidence="6">AraC family transcriptional regulator</fullName>
    </submittedName>
</protein>
<dbReference type="AlphaFoldDB" id="A0A561Q7U9"/>
<dbReference type="InterPro" id="IPR018060">
    <property type="entry name" value="HTH_AraC"/>
</dbReference>
<evidence type="ECO:0000256" key="2">
    <source>
        <dbReference type="ARBA" id="ARBA00023015"/>
    </source>
</evidence>
<keyword evidence="1" id="KW-0678">Repressor</keyword>
<dbReference type="Pfam" id="PF12833">
    <property type="entry name" value="HTH_18"/>
    <property type="match status" value="1"/>
</dbReference>
<dbReference type="Proteomes" id="UP000320653">
    <property type="component" value="Unassembled WGS sequence"/>
</dbReference>
<organism evidence="6 7">
    <name type="scientific">Neorhizobium alkalisoli</name>
    <dbReference type="NCBI Taxonomy" id="528178"/>
    <lineage>
        <taxon>Bacteria</taxon>
        <taxon>Pseudomonadati</taxon>
        <taxon>Pseudomonadota</taxon>
        <taxon>Alphaproteobacteria</taxon>
        <taxon>Hyphomicrobiales</taxon>
        <taxon>Rhizobiaceae</taxon>
        <taxon>Rhizobium/Agrobacterium group</taxon>
        <taxon>Neorhizobium</taxon>
    </lineage>
</organism>
<proteinExistence type="predicted"/>
<dbReference type="SUPFAM" id="SSF46689">
    <property type="entry name" value="Homeodomain-like"/>
    <property type="match status" value="1"/>
</dbReference>
<gene>
    <name evidence="6" type="ORF">FHW37_11433</name>
</gene>
<dbReference type="Pfam" id="PF02311">
    <property type="entry name" value="AraC_binding"/>
    <property type="match status" value="1"/>
</dbReference>
<dbReference type="PANTHER" id="PTHR11019">
    <property type="entry name" value="HTH-TYPE TRANSCRIPTIONAL REGULATOR NIMR"/>
    <property type="match status" value="1"/>
</dbReference>
<dbReference type="EMBL" id="VIWP01000014">
    <property type="protein sequence ID" value="TWF46464.1"/>
    <property type="molecule type" value="Genomic_DNA"/>
</dbReference>
<dbReference type="InterPro" id="IPR014710">
    <property type="entry name" value="RmlC-like_jellyroll"/>
</dbReference>
<keyword evidence="7" id="KW-1185">Reference proteome</keyword>
<evidence type="ECO:0000313" key="7">
    <source>
        <dbReference type="Proteomes" id="UP000320653"/>
    </source>
</evidence>